<reference evidence="1 2" key="1">
    <citation type="journal article" date="2008" name="FEMS Yeast Res.">
        <title>Comparative genome analysis of a Saccharomyces cerevisiae wine strain.</title>
        <authorList>
            <person name="Borneman A.R."/>
            <person name="Forgan A.H."/>
            <person name="Pretorius I.S."/>
            <person name="Chambers P.J."/>
        </authorList>
    </citation>
    <scope>NUCLEOTIDE SEQUENCE [LARGE SCALE GENOMIC DNA]</scope>
    <source>
        <strain evidence="1 2">AWRI1631</strain>
    </source>
</reference>
<gene>
    <name evidence="1" type="ORF">AWRI1631_82510</name>
</gene>
<sequence length="42" mass="4715">MLFGFDKKKSIQNSYGVTTAIESLHGQRKVRQYAKITPANTS</sequence>
<organism evidence="1 2">
    <name type="scientific">Saccharomyces cerevisiae (strain AWRI1631)</name>
    <name type="common">Baker's yeast</name>
    <dbReference type="NCBI Taxonomy" id="545124"/>
    <lineage>
        <taxon>Eukaryota</taxon>
        <taxon>Fungi</taxon>
        <taxon>Dikarya</taxon>
        <taxon>Ascomycota</taxon>
        <taxon>Saccharomycotina</taxon>
        <taxon>Saccharomycetes</taxon>
        <taxon>Saccharomycetales</taxon>
        <taxon>Saccharomycetaceae</taxon>
        <taxon>Saccharomyces</taxon>
    </lineage>
</organism>
<dbReference type="AlphaFoldDB" id="B5VKC7"/>
<dbReference type="EMBL" id="ABSV01001153">
    <property type="protein sequence ID" value="EDZ71625.1"/>
    <property type="molecule type" value="Genomic_DNA"/>
</dbReference>
<name>B5VKC7_YEAS6</name>
<dbReference type="Proteomes" id="UP000008988">
    <property type="component" value="Unassembled WGS sequence"/>
</dbReference>
<comment type="caution">
    <text evidence="1">The sequence shown here is derived from an EMBL/GenBank/DDBJ whole genome shotgun (WGS) entry which is preliminary data.</text>
</comment>
<evidence type="ECO:0000313" key="2">
    <source>
        <dbReference type="Proteomes" id="UP000008988"/>
    </source>
</evidence>
<proteinExistence type="predicted"/>
<protein>
    <submittedName>
        <fullName evidence="1">Uncharacterized protein</fullName>
    </submittedName>
</protein>
<accession>B5VKC7</accession>
<evidence type="ECO:0000313" key="1">
    <source>
        <dbReference type="EMBL" id="EDZ71625.1"/>
    </source>
</evidence>